<sequence length="157" mass="17334">MSIRSIIARPAPGGFAGRYVHSGGHPDRRVPVLLTTVQRLYGGDPGAAARHYLDDHPAGWSRLGPAVPAPGGRPAPYEDPYAPPEQCYCHGRWSGPAQLITHDTADPLWHEWIYLLRPDGLEVIRTDWRKSTRTEWASHLLPWNTDPAAPLPAALRA</sequence>
<keyword evidence="2" id="KW-1185">Reference proteome</keyword>
<protein>
    <submittedName>
        <fullName evidence="1">Uncharacterized protein</fullName>
    </submittedName>
</protein>
<dbReference type="Proteomes" id="UP001499987">
    <property type="component" value="Unassembled WGS sequence"/>
</dbReference>
<proteinExistence type="predicted"/>
<dbReference type="EMBL" id="BAAALD010000021">
    <property type="protein sequence ID" value="GAA1082687.1"/>
    <property type="molecule type" value="Genomic_DNA"/>
</dbReference>
<evidence type="ECO:0000313" key="2">
    <source>
        <dbReference type="Proteomes" id="UP001499987"/>
    </source>
</evidence>
<accession>A0ABN1TGP6</accession>
<name>A0ABN1TGP6_9ACTN</name>
<reference evidence="1 2" key="1">
    <citation type="journal article" date="2019" name="Int. J. Syst. Evol. Microbiol.">
        <title>The Global Catalogue of Microorganisms (GCM) 10K type strain sequencing project: providing services to taxonomists for standard genome sequencing and annotation.</title>
        <authorList>
            <consortium name="The Broad Institute Genomics Platform"/>
            <consortium name="The Broad Institute Genome Sequencing Center for Infectious Disease"/>
            <person name="Wu L."/>
            <person name="Ma J."/>
        </authorList>
    </citation>
    <scope>NUCLEOTIDE SEQUENCE [LARGE SCALE GENOMIC DNA]</scope>
    <source>
        <strain evidence="1 2">JCM 13002</strain>
    </source>
</reference>
<dbReference type="RefSeq" id="WP_344623823.1">
    <property type="nucleotide sequence ID" value="NZ_BAAALD010000021.1"/>
</dbReference>
<organism evidence="1 2">
    <name type="scientific">Kitasatospora arboriphila</name>
    <dbReference type="NCBI Taxonomy" id="258052"/>
    <lineage>
        <taxon>Bacteria</taxon>
        <taxon>Bacillati</taxon>
        <taxon>Actinomycetota</taxon>
        <taxon>Actinomycetes</taxon>
        <taxon>Kitasatosporales</taxon>
        <taxon>Streptomycetaceae</taxon>
        <taxon>Kitasatospora</taxon>
    </lineage>
</organism>
<gene>
    <name evidence="1" type="ORF">GCM10009663_27060</name>
</gene>
<evidence type="ECO:0000313" key="1">
    <source>
        <dbReference type="EMBL" id="GAA1082687.1"/>
    </source>
</evidence>
<comment type="caution">
    <text evidence="1">The sequence shown here is derived from an EMBL/GenBank/DDBJ whole genome shotgun (WGS) entry which is preliminary data.</text>
</comment>